<dbReference type="SMART" id="SM00267">
    <property type="entry name" value="GGDEF"/>
    <property type="match status" value="1"/>
</dbReference>
<comment type="cofactor">
    <cofactor evidence="1">
        <name>Mg(2+)</name>
        <dbReference type="ChEBI" id="CHEBI:18420"/>
    </cofactor>
</comment>
<dbReference type="AlphaFoldDB" id="A0A2S6H6A1"/>
<dbReference type="PANTHER" id="PTHR44757:SF2">
    <property type="entry name" value="BIOFILM ARCHITECTURE MAINTENANCE PROTEIN MBAA"/>
    <property type="match status" value="1"/>
</dbReference>
<dbReference type="SUPFAM" id="SSF55073">
    <property type="entry name" value="Nucleotide cyclase"/>
    <property type="match status" value="1"/>
</dbReference>
<dbReference type="RefSeq" id="WP_104430308.1">
    <property type="nucleotide sequence ID" value="NZ_PTIZ01000015.1"/>
</dbReference>
<reference evidence="6 7" key="1">
    <citation type="submission" date="2018-02" db="EMBL/GenBank/DDBJ databases">
        <title>Subsurface microbial communities from deep shales in Ohio and West Virginia, USA.</title>
        <authorList>
            <person name="Wrighton K."/>
        </authorList>
    </citation>
    <scope>NUCLEOTIDE SEQUENCE [LARGE SCALE GENOMIC DNA]</scope>
    <source>
        <strain evidence="6 7">OWC-DMM</strain>
    </source>
</reference>
<comment type="caution">
    <text evidence="6">The sequence shown here is derived from an EMBL/GenBank/DDBJ whole genome shotgun (WGS) entry which is preliminary data.</text>
</comment>
<evidence type="ECO:0000313" key="6">
    <source>
        <dbReference type="EMBL" id="PPK72998.1"/>
    </source>
</evidence>
<dbReference type="InterPro" id="IPR029787">
    <property type="entry name" value="Nucleotide_cyclase"/>
</dbReference>
<dbReference type="PROSITE" id="PS50112">
    <property type="entry name" value="PAS"/>
    <property type="match status" value="1"/>
</dbReference>
<evidence type="ECO:0000256" key="1">
    <source>
        <dbReference type="ARBA" id="ARBA00001946"/>
    </source>
</evidence>
<dbReference type="PROSITE" id="PS50883">
    <property type="entry name" value="EAL"/>
    <property type="match status" value="1"/>
</dbReference>
<dbReference type="Pfam" id="PF13426">
    <property type="entry name" value="PAS_9"/>
    <property type="match status" value="2"/>
</dbReference>
<dbReference type="Gene3D" id="3.30.70.270">
    <property type="match status" value="1"/>
</dbReference>
<dbReference type="Gene3D" id="3.30.450.20">
    <property type="entry name" value="PAS domain"/>
    <property type="match status" value="2"/>
</dbReference>
<feature type="domain" description="PAC" evidence="3">
    <location>
        <begin position="257"/>
        <end position="309"/>
    </location>
</feature>
<dbReference type="CDD" id="cd01949">
    <property type="entry name" value="GGDEF"/>
    <property type="match status" value="1"/>
</dbReference>
<dbReference type="Pfam" id="PF00990">
    <property type="entry name" value="GGDEF"/>
    <property type="match status" value="1"/>
</dbReference>
<dbReference type="EMBL" id="PTIZ01000015">
    <property type="protein sequence ID" value="PPK72998.1"/>
    <property type="molecule type" value="Genomic_DNA"/>
</dbReference>
<name>A0A2S6H6A1_9GAMM</name>
<dbReference type="InterPro" id="IPR052155">
    <property type="entry name" value="Biofilm_reg_signaling"/>
</dbReference>
<evidence type="ECO:0000259" key="4">
    <source>
        <dbReference type="PROSITE" id="PS50883"/>
    </source>
</evidence>
<dbReference type="InterPro" id="IPR035965">
    <property type="entry name" value="PAS-like_dom_sf"/>
</dbReference>
<dbReference type="InterPro" id="IPR000014">
    <property type="entry name" value="PAS"/>
</dbReference>
<dbReference type="InterPro" id="IPR001610">
    <property type="entry name" value="PAC"/>
</dbReference>
<dbReference type="InterPro" id="IPR000160">
    <property type="entry name" value="GGDEF_dom"/>
</dbReference>
<evidence type="ECO:0000259" key="5">
    <source>
        <dbReference type="PROSITE" id="PS50887"/>
    </source>
</evidence>
<accession>A0A2S6H6A1</accession>
<sequence length="742" mass="84090">MKNKHDRAKETKNLRQFAEQVISDNLVSVTDTLTDEKKLVHELLVHQVELVMQNEALQEARATTEIALERYTELFDFAPTAYFTLAADGGIHQANFRSELLLDIERGKIIGKQFTHHVSGEYHQLFKHFLETVFTSEGAQQCEITLQVGGIPTWVSIEATVDASRKTCLASMIDISEQKRNVQELQLAATIYLALDEAIMAADTNNRIISVNEAFTRLTGYTAAEAINQLTSLLKSGRQNEAFYQEMWHLLNTTGHWQGEIWNRRKNGDEFIGWLSISTIYSDTGEVVHRVAMFSDITDKKQAEDIIRKQANFDLLTGLPNRRLFYDRLQLAIKKAKREGQKLAVLFLDLDQFKDINDTLGHEIGDRLLTEVAQRLKACIRETDTLARPGGDEFIIILDNLDEFNSIERVANCILGSMALPFQLEHESCYVSLSIGITLFPDDAVVVDELVKKADQAMYAAKRQGGKRFCYFAPSMQAAADSRLRITNDLRNALTNQQFWVAYQPIVDLATGDIHKAEALIRWQHPTQGLISPAKFIPIAEDTGMIVEIGEWVFHQAANQVLKWRSKHHPHFQISVNKSPAQFESKHDNVNGWFEHLQHLELPGASITVEITEGLLMDASSIVSEKLLIYRDTGMQVSLDDFGTGYSSMSYLKKFDIDYLKIDQSFVRNVTTDSTDRTLCETMIMMAHKLGMKVIAEGIETVEQRDFLMQAGCDFGQGYLFSRPVPVEEFELLFQARNDTGL</sequence>
<dbReference type="PROSITE" id="PS50113">
    <property type="entry name" value="PAC"/>
    <property type="match status" value="1"/>
</dbReference>
<proteinExistence type="predicted"/>
<dbReference type="PANTHER" id="PTHR44757">
    <property type="entry name" value="DIGUANYLATE CYCLASE DGCP"/>
    <property type="match status" value="1"/>
</dbReference>
<dbReference type="SUPFAM" id="SSF141868">
    <property type="entry name" value="EAL domain-like"/>
    <property type="match status" value="1"/>
</dbReference>
<dbReference type="PROSITE" id="PS50887">
    <property type="entry name" value="GGDEF"/>
    <property type="match status" value="1"/>
</dbReference>
<evidence type="ECO:0000313" key="7">
    <source>
        <dbReference type="Proteomes" id="UP000240010"/>
    </source>
</evidence>
<dbReference type="InterPro" id="IPR035919">
    <property type="entry name" value="EAL_sf"/>
</dbReference>
<dbReference type="InterPro" id="IPR001633">
    <property type="entry name" value="EAL_dom"/>
</dbReference>
<dbReference type="CDD" id="cd01948">
    <property type="entry name" value="EAL"/>
    <property type="match status" value="1"/>
</dbReference>
<dbReference type="SMART" id="SM00052">
    <property type="entry name" value="EAL"/>
    <property type="match status" value="1"/>
</dbReference>
<gene>
    <name evidence="6" type="ORF">B0F87_11544</name>
</gene>
<dbReference type="Pfam" id="PF00563">
    <property type="entry name" value="EAL"/>
    <property type="match status" value="1"/>
</dbReference>
<dbReference type="SUPFAM" id="SSF55785">
    <property type="entry name" value="PYP-like sensor domain (PAS domain)"/>
    <property type="match status" value="2"/>
</dbReference>
<organism evidence="6 7">
    <name type="scientific">Methylobacter tundripaludum</name>
    <dbReference type="NCBI Taxonomy" id="173365"/>
    <lineage>
        <taxon>Bacteria</taxon>
        <taxon>Pseudomonadati</taxon>
        <taxon>Pseudomonadota</taxon>
        <taxon>Gammaproteobacteria</taxon>
        <taxon>Methylococcales</taxon>
        <taxon>Methylococcaceae</taxon>
        <taxon>Methylobacter</taxon>
    </lineage>
</organism>
<dbReference type="Proteomes" id="UP000240010">
    <property type="component" value="Unassembled WGS sequence"/>
</dbReference>
<dbReference type="CDD" id="cd00130">
    <property type="entry name" value="PAS"/>
    <property type="match status" value="2"/>
</dbReference>
<dbReference type="NCBIfam" id="TIGR00229">
    <property type="entry name" value="sensory_box"/>
    <property type="match status" value="1"/>
</dbReference>
<dbReference type="Gene3D" id="3.20.20.450">
    <property type="entry name" value="EAL domain"/>
    <property type="match status" value="1"/>
</dbReference>
<feature type="domain" description="GGDEF" evidence="5">
    <location>
        <begin position="341"/>
        <end position="474"/>
    </location>
</feature>
<dbReference type="SMART" id="SM00091">
    <property type="entry name" value="PAS"/>
    <property type="match status" value="2"/>
</dbReference>
<dbReference type="SMART" id="SM00086">
    <property type="entry name" value="PAC"/>
    <property type="match status" value="1"/>
</dbReference>
<feature type="domain" description="EAL" evidence="4">
    <location>
        <begin position="483"/>
        <end position="738"/>
    </location>
</feature>
<feature type="domain" description="PAS" evidence="2">
    <location>
        <begin position="183"/>
        <end position="229"/>
    </location>
</feature>
<dbReference type="NCBIfam" id="TIGR00254">
    <property type="entry name" value="GGDEF"/>
    <property type="match status" value="1"/>
</dbReference>
<dbReference type="GO" id="GO:0003824">
    <property type="term" value="F:catalytic activity"/>
    <property type="evidence" value="ECO:0007669"/>
    <property type="project" value="UniProtKB-ARBA"/>
</dbReference>
<evidence type="ECO:0000259" key="3">
    <source>
        <dbReference type="PROSITE" id="PS50113"/>
    </source>
</evidence>
<dbReference type="InterPro" id="IPR043128">
    <property type="entry name" value="Rev_trsase/Diguanyl_cyclase"/>
</dbReference>
<protein>
    <submittedName>
        <fullName evidence="6">PAS domain S-box-containing protein/diguanylate cyclase (GGDEF)-like protein</fullName>
    </submittedName>
</protein>
<dbReference type="FunFam" id="3.30.70.270:FF:000001">
    <property type="entry name" value="Diguanylate cyclase domain protein"/>
    <property type="match status" value="1"/>
</dbReference>
<dbReference type="InterPro" id="IPR000700">
    <property type="entry name" value="PAS-assoc_C"/>
</dbReference>
<evidence type="ECO:0000259" key="2">
    <source>
        <dbReference type="PROSITE" id="PS50112"/>
    </source>
</evidence>